<dbReference type="SUPFAM" id="SSF53335">
    <property type="entry name" value="S-adenosyl-L-methionine-dependent methyltransferases"/>
    <property type="match status" value="1"/>
</dbReference>
<gene>
    <name evidence="4" type="ORF">DL238_14270</name>
</gene>
<evidence type="ECO:0000259" key="3">
    <source>
        <dbReference type="Pfam" id="PF13649"/>
    </source>
</evidence>
<dbReference type="Gene3D" id="3.40.50.150">
    <property type="entry name" value="Vaccinia Virus protein VP39"/>
    <property type="match status" value="1"/>
</dbReference>
<dbReference type="PANTHER" id="PTHR43861:SF1">
    <property type="entry name" value="TRANS-ACONITATE 2-METHYLTRANSFERASE"/>
    <property type="match status" value="1"/>
</dbReference>
<evidence type="ECO:0000256" key="1">
    <source>
        <dbReference type="ARBA" id="ARBA00022603"/>
    </source>
</evidence>
<keyword evidence="1 4" id="KW-0489">Methyltransferase</keyword>
<dbReference type="PANTHER" id="PTHR43861">
    <property type="entry name" value="TRANS-ACONITATE 2-METHYLTRANSFERASE-RELATED"/>
    <property type="match status" value="1"/>
</dbReference>
<dbReference type="InterPro" id="IPR041698">
    <property type="entry name" value="Methyltransf_25"/>
</dbReference>
<evidence type="ECO:0000313" key="5">
    <source>
        <dbReference type="Proteomes" id="UP000254101"/>
    </source>
</evidence>
<dbReference type="Pfam" id="PF13649">
    <property type="entry name" value="Methyltransf_25"/>
    <property type="match status" value="1"/>
</dbReference>
<dbReference type="Proteomes" id="UP000254101">
    <property type="component" value="Unassembled WGS sequence"/>
</dbReference>
<evidence type="ECO:0000256" key="2">
    <source>
        <dbReference type="ARBA" id="ARBA00022679"/>
    </source>
</evidence>
<feature type="domain" description="Methyltransferase" evidence="3">
    <location>
        <begin position="44"/>
        <end position="131"/>
    </location>
</feature>
<dbReference type="GO" id="GO:0008168">
    <property type="term" value="F:methyltransferase activity"/>
    <property type="evidence" value="ECO:0007669"/>
    <property type="project" value="UniProtKB-KW"/>
</dbReference>
<dbReference type="RefSeq" id="WP_115493116.1">
    <property type="nucleotide sequence ID" value="NZ_JACHWW010000002.1"/>
</dbReference>
<dbReference type="GO" id="GO:0032259">
    <property type="term" value="P:methylation"/>
    <property type="evidence" value="ECO:0007669"/>
    <property type="project" value="UniProtKB-KW"/>
</dbReference>
<dbReference type="EMBL" id="QRBB01000002">
    <property type="protein sequence ID" value="RDS75847.1"/>
    <property type="molecule type" value="Genomic_DNA"/>
</dbReference>
<comment type="caution">
    <text evidence="4">The sequence shown here is derived from an EMBL/GenBank/DDBJ whole genome shotgun (WGS) entry which is preliminary data.</text>
</comment>
<dbReference type="AlphaFoldDB" id="A0A395LHX5"/>
<protein>
    <submittedName>
        <fullName evidence="4">Class I SAM-dependent methyltransferase</fullName>
    </submittedName>
</protein>
<dbReference type="CDD" id="cd02440">
    <property type="entry name" value="AdoMet_MTases"/>
    <property type="match status" value="1"/>
</dbReference>
<dbReference type="InterPro" id="IPR029063">
    <property type="entry name" value="SAM-dependent_MTases_sf"/>
</dbReference>
<proteinExistence type="predicted"/>
<dbReference type="OrthoDB" id="9804312at2"/>
<sequence length="206" mass="22812">MSTDRATIAYYEQAAPHYTASTAQDWHRHLDPFLDRLEPGAWLLELGCGCGADAAHMAKRGFRVDATDGTRAMTRKANERFGIDARVMLFEELDASARYDAVWAHASLLHAPRADLPGIFGRIHTALKPGGWHFANFKLGDADHPDEGRDPLGRWTNLPDEAGLEAAYVQAGFAVVETERYRGNGSDGVQRDWLALTLRTRSGIHL</sequence>
<name>A0A395LHX5_9SPHN</name>
<keyword evidence="5" id="KW-1185">Reference proteome</keyword>
<accession>A0A395LHX5</accession>
<organism evidence="4 5">
    <name type="scientific">Alteriqipengyuania lutimaris</name>
    <dbReference type="NCBI Taxonomy" id="1538146"/>
    <lineage>
        <taxon>Bacteria</taxon>
        <taxon>Pseudomonadati</taxon>
        <taxon>Pseudomonadota</taxon>
        <taxon>Alphaproteobacteria</taxon>
        <taxon>Sphingomonadales</taxon>
        <taxon>Erythrobacteraceae</taxon>
        <taxon>Alteriqipengyuania</taxon>
    </lineage>
</organism>
<keyword evidence="2 4" id="KW-0808">Transferase</keyword>
<evidence type="ECO:0000313" key="4">
    <source>
        <dbReference type="EMBL" id="RDS75847.1"/>
    </source>
</evidence>
<reference evidence="4 5" key="1">
    <citation type="submission" date="2018-07" db="EMBL/GenBank/DDBJ databases">
        <title>Erythrobacter nanhaiensis sp. nov., a novel member of the genus Erythrobacter isolated from the South China Sea.</title>
        <authorList>
            <person name="Chen X."/>
            <person name="Liu J."/>
        </authorList>
    </citation>
    <scope>NUCLEOTIDE SEQUENCE [LARGE SCALE GENOMIC DNA]</scope>
    <source>
        <strain evidence="4 5">S-5</strain>
    </source>
</reference>